<keyword evidence="2" id="KW-0732">Signal</keyword>
<reference evidence="4" key="1">
    <citation type="submission" date="2023-03" db="EMBL/GenBank/DDBJ databases">
        <authorList>
            <person name="Julca I."/>
        </authorList>
    </citation>
    <scope>NUCLEOTIDE SEQUENCE</scope>
</reference>
<dbReference type="InterPro" id="IPR056696">
    <property type="entry name" value="DUF7794"/>
</dbReference>
<evidence type="ECO:0000313" key="5">
    <source>
        <dbReference type="Proteomes" id="UP001161247"/>
    </source>
</evidence>
<accession>A0AAV1EDI1</accession>
<keyword evidence="5" id="KW-1185">Reference proteome</keyword>
<feature type="transmembrane region" description="Helical" evidence="1">
    <location>
        <begin position="348"/>
        <end position="373"/>
    </location>
</feature>
<evidence type="ECO:0000256" key="1">
    <source>
        <dbReference type="SAM" id="Phobius"/>
    </source>
</evidence>
<dbReference type="PANTHER" id="PTHR37735">
    <property type="entry name" value="OS08G0567000 PROTEIN"/>
    <property type="match status" value="1"/>
</dbReference>
<dbReference type="AlphaFoldDB" id="A0AAV1EDI1"/>
<proteinExistence type="predicted"/>
<organism evidence="4 5">
    <name type="scientific">Oldenlandia corymbosa var. corymbosa</name>
    <dbReference type="NCBI Taxonomy" id="529605"/>
    <lineage>
        <taxon>Eukaryota</taxon>
        <taxon>Viridiplantae</taxon>
        <taxon>Streptophyta</taxon>
        <taxon>Embryophyta</taxon>
        <taxon>Tracheophyta</taxon>
        <taxon>Spermatophyta</taxon>
        <taxon>Magnoliopsida</taxon>
        <taxon>eudicotyledons</taxon>
        <taxon>Gunneridae</taxon>
        <taxon>Pentapetalae</taxon>
        <taxon>asterids</taxon>
        <taxon>lamiids</taxon>
        <taxon>Gentianales</taxon>
        <taxon>Rubiaceae</taxon>
        <taxon>Rubioideae</taxon>
        <taxon>Spermacoceae</taxon>
        <taxon>Hedyotis-Oldenlandia complex</taxon>
        <taxon>Oldenlandia</taxon>
    </lineage>
</organism>
<sequence>MDRRNPFLAITLTLCLFSLQALINVEAASVVFLDSPTHKYLRSPSEPAAIAQTDSMSLSEVGAAVSVLLGFAPPSTLSASSSSKLNKVLIPNPFDRPLAVFALEVTGVEDSQLLRDTVFGGALKSKVMSEESKADIQVPDEDEVSVISLNDLPSFDSDKLSSNKELHELASFLGGSYVSGHSPLSGELSIPLPGGDNLRLDLSKKAELELLNGIVGLLRKIERAMVMLEDLSPNANGQKLSELITGTFDGIKALRENHGTEGAEEGVHLFAVSVPKIFDYLQARYRGKIVGVIVHGEADDSESKKLLNMVVNSRTSPRWLEEESASLNATSVAEALLVRRTIAWTTGILLIIATLLGVSFTTLLLFISPLLIIH</sequence>
<keyword evidence="1" id="KW-1133">Transmembrane helix</keyword>
<dbReference type="Proteomes" id="UP001161247">
    <property type="component" value="Chromosome 9"/>
</dbReference>
<feature type="signal peptide" evidence="2">
    <location>
        <begin position="1"/>
        <end position="27"/>
    </location>
</feature>
<dbReference type="Pfam" id="PF25070">
    <property type="entry name" value="DUF7794"/>
    <property type="match status" value="1"/>
</dbReference>
<evidence type="ECO:0000256" key="2">
    <source>
        <dbReference type="SAM" id="SignalP"/>
    </source>
</evidence>
<feature type="chain" id="PRO_5043897722" evidence="2">
    <location>
        <begin position="28"/>
        <end position="374"/>
    </location>
</feature>
<evidence type="ECO:0000313" key="4">
    <source>
        <dbReference type="EMBL" id="CAI9117765.1"/>
    </source>
</evidence>
<evidence type="ECO:0000259" key="3">
    <source>
        <dbReference type="Pfam" id="PF25070"/>
    </source>
</evidence>
<dbReference type="EMBL" id="OX459126">
    <property type="protein sequence ID" value="CAI9117765.1"/>
    <property type="molecule type" value="Genomic_DNA"/>
</dbReference>
<protein>
    <submittedName>
        <fullName evidence="4">OLC1v1019247C1</fullName>
    </submittedName>
</protein>
<dbReference type="PANTHER" id="PTHR37735:SF1">
    <property type="entry name" value="OS08G0567000 PROTEIN"/>
    <property type="match status" value="1"/>
</dbReference>
<feature type="domain" description="DUF7794" evidence="3">
    <location>
        <begin position="27"/>
        <end position="295"/>
    </location>
</feature>
<dbReference type="GO" id="GO:0012505">
    <property type="term" value="C:endomembrane system"/>
    <property type="evidence" value="ECO:0007669"/>
    <property type="project" value="TreeGrafter"/>
</dbReference>
<gene>
    <name evidence="4" type="ORF">OLC1_LOCUS23774</name>
</gene>
<keyword evidence="1" id="KW-0812">Transmembrane</keyword>
<name>A0AAV1EDI1_OLDCO</name>
<keyword evidence="1" id="KW-0472">Membrane</keyword>